<feature type="transmembrane region" description="Helical" evidence="4">
    <location>
        <begin position="150"/>
        <end position="169"/>
    </location>
</feature>
<feature type="domain" description="Septum formation inhibitor MinC C-terminal" evidence="5">
    <location>
        <begin position="1"/>
        <end position="98"/>
    </location>
</feature>
<keyword evidence="1" id="KW-0132">Cell division</keyword>
<evidence type="ECO:0000256" key="3">
    <source>
        <dbReference type="ARBA" id="ARBA00023306"/>
    </source>
</evidence>
<dbReference type="Gene3D" id="2.160.20.70">
    <property type="match status" value="1"/>
</dbReference>
<name>A0A5B8MLI0_9CHLO</name>
<dbReference type="Pfam" id="PF03775">
    <property type="entry name" value="MinC_C"/>
    <property type="match status" value="1"/>
</dbReference>
<evidence type="ECO:0000259" key="5">
    <source>
        <dbReference type="Pfam" id="PF03775"/>
    </source>
</evidence>
<keyword evidence="3" id="KW-0131">Cell cycle</keyword>
<proteinExistence type="predicted"/>
<dbReference type="PANTHER" id="PTHR34108:SF1">
    <property type="entry name" value="SEPTUM SITE-DETERMINING PROTEIN MINC"/>
    <property type="match status" value="1"/>
</dbReference>
<dbReference type="InterPro" id="IPR036145">
    <property type="entry name" value="MinC_C_sf"/>
</dbReference>
<dbReference type="GO" id="GO:0000902">
    <property type="term" value="P:cell morphogenesis"/>
    <property type="evidence" value="ECO:0007669"/>
    <property type="project" value="InterPro"/>
</dbReference>
<dbReference type="GO" id="GO:0051301">
    <property type="term" value="P:cell division"/>
    <property type="evidence" value="ECO:0007669"/>
    <property type="project" value="UniProtKB-KW"/>
</dbReference>
<dbReference type="GO" id="GO:0051726">
    <property type="term" value="P:regulation of cell cycle"/>
    <property type="evidence" value="ECO:0007669"/>
    <property type="project" value="InterPro"/>
</dbReference>
<gene>
    <name evidence="6" type="ORF">A3770_04p33720</name>
</gene>
<keyword evidence="4" id="KW-0812">Transmembrane</keyword>
<feature type="transmembrane region" description="Helical" evidence="4">
    <location>
        <begin position="215"/>
        <end position="237"/>
    </location>
</feature>
<accession>A0A5B8MLI0</accession>
<dbReference type="InterPro" id="IPR016098">
    <property type="entry name" value="CAP/MinC_C"/>
</dbReference>
<keyword evidence="4" id="KW-0472">Membrane</keyword>
<sequence>MIKRTLRGGQVEKHDGDVMVVGDVNVDSTISAGGDVVVFGRLSGEVHAGKNGDTTATVSAICFEPSQIRIADVVAVMGAQNSEPTPYPEVARIDWQQQQRPRPGQQDGQGRIMVEPAGQFWQQLSARGRKRRAARVSSEGKLKWKGPAKLARLTGVYLLVAGLGLLFAPKTTFGLLFDVRTIATGWIQVFGTIAAALGMYYVGTAVGDTEGSGARGFYASTVIGRIFIFITFCYLVSQKFVEQQLVLLAVLNLGYLNSDPSLGPPPLPFFFI</sequence>
<keyword evidence="7" id="KW-1185">Reference proteome</keyword>
<evidence type="ECO:0000256" key="2">
    <source>
        <dbReference type="ARBA" id="ARBA00023210"/>
    </source>
</evidence>
<dbReference type="PANTHER" id="PTHR34108">
    <property type="entry name" value="SEPTUM SITE-DETERMINING PROTEIN MINC"/>
    <property type="match status" value="1"/>
</dbReference>
<feature type="transmembrane region" description="Helical" evidence="4">
    <location>
        <begin position="181"/>
        <end position="203"/>
    </location>
</feature>
<dbReference type="OrthoDB" id="2013981at2759"/>
<dbReference type="InterPro" id="IPR005526">
    <property type="entry name" value="Septum_form_inhib_MinC_C"/>
</dbReference>
<dbReference type="AlphaFoldDB" id="A0A5B8MLI0"/>
<protein>
    <submittedName>
        <fullName evidence="6">Cyclase-associated protein CAP/septum formation inhibitor MinC</fullName>
    </submittedName>
</protein>
<dbReference type="EMBL" id="CP031037">
    <property type="protein sequence ID" value="QDZ20854.1"/>
    <property type="molecule type" value="Genomic_DNA"/>
</dbReference>
<dbReference type="Proteomes" id="UP000316726">
    <property type="component" value="Chromosome 4"/>
</dbReference>
<evidence type="ECO:0000313" key="7">
    <source>
        <dbReference type="Proteomes" id="UP000316726"/>
    </source>
</evidence>
<evidence type="ECO:0000256" key="1">
    <source>
        <dbReference type="ARBA" id="ARBA00022618"/>
    </source>
</evidence>
<keyword evidence="4" id="KW-1133">Transmembrane helix</keyword>
<reference evidence="6 7" key="1">
    <citation type="submission" date="2018-07" db="EMBL/GenBank/DDBJ databases">
        <title>The complete nuclear genome of the prasinophyte Chloropicon primus (CCMP1205).</title>
        <authorList>
            <person name="Pombert J.-F."/>
            <person name="Otis C."/>
            <person name="Turmel M."/>
            <person name="Lemieux C."/>
        </authorList>
    </citation>
    <scope>NUCLEOTIDE SEQUENCE [LARGE SCALE GENOMIC DNA]</scope>
    <source>
        <strain evidence="6 7">CCMP1205</strain>
    </source>
</reference>
<evidence type="ECO:0000313" key="6">
    <source>
        <dbReference type="EMBL" id="QDZ20854.1"/>
    </source>
</evidence>
<evidence type="ECO:0000256" key="4">
    <source>
        <dbReference type="SAM" id="Phobius"/>
    </source>
</evidence>
<organism evidence="6 7">
    <name type="scientific">Chloropicon primus</name>
    <dbReference type="NCBI Taxonomy" id="1764295"/>
    <lineage>
        <taxon>Eukaryota</taxon>
        <taxon>Viridiplantae</taxon>
        <taxon>Chlorophyta</taxon>
        <taxon>Chloropicophyceae</taxon>
        <taxon>Chloropicales</taxon>
        <taxon>Chloropicaceae</taxon>
        <taxon>Chloropicon</taxon>
    </lineage>
</organism>
<dbReference type="SUPFAM" id="SSF63848">
    <property type="entry name" value="Cell-division inhibitor MinC, C-terminal domain"/>
    <property type="match status" value="1"/>
</dbReference>
<keyword evidence="2" id="KW-0717">Septation</keyword>
<dbReference type="InterPro" id="IPR013033">
    <property type="entry name" value="MinC"/>
</dbReference>